<organism evidence="1 2">
    <name type="scientific">Mycoplasmopsis columbinasalis</name>
    <dbReference type="NCBI Taxonomy" id="114880"/>
    <lineage>
        <taxon>Bacteria</taxon>
        <taxon>Bacillati</taxon>
        <taxon>Mycoplasmatota</taxon>
        <taxon>Mycoplasmoidales</taxon>
        <taxon>Metamycoplasmataceae</taxon>
        <taxon>Mycoplasmopsis</taxon>
    </lineage>
</organism>
<dbReference type="NCBIfam" id="NF045968">
    <property type="entry name" value="mutase_MAG5620"/>
    <property type="match status" value="1"/>
</dbReference>
<dbReference type="Proteomes" id="UP000290876">
    <property type="component" value="Chromosome"/>
</dbReference>
<reference evidence="1 2" key="1">
    <citation type="submission" date="2019-01" db="EMBL/GenBank/DDBJ databases">
        <authorList>
            <consortium name="Pathogen Informatics"/>
        </authorList>
    </citation>
    <scope>NUCLEOTIDE SEQUENCE [LARGE SCALE GENOMIC DNA]</scope>
    <source>
        <strain evidence="1 2">NCTC10184</strain>
    </source>
</reference>
<keyword evidence="2" id="KW-1185">Reference proteome</keyword>
<dbReference type="EMBL" id="LR215043">
    <property type="protein sequence ID" value="VEU78013.1"/>
    <property type="molecule type" value="Genomic_DNA"/>
</dbReference>
<evidence type="ECO:0000313" key="1">
    <source>
        <dbReference type="EMBL" id="VEU78013.1"/>
    </source>
</evidence>
<dbReference type="KEGG" id="mcob:NCTC10184_00230"/>
<name>A0A449B9Z4_9BACT</name>
<protein>
    <submittedName>
        <fullName evidence="1">Uncharacterized protein</fullName>
    </submittedName>
</protein>
<gene>
    <name evidence="1" type="ORF">NCTC10184_00230</name>
</gene>
<proteinExistence type="predicted"/>
<sequence length="523" mass="62793">MLVKAKTLKQIKQKKLIDRLKIQIVNDFLVLEKPLNGKKLNYSLNLLAQAIQKTLNINSKFKLFISYQGMFLPKKIFQNVLDYFSFFCETTTYNSLLSIPLELDYYAQTKLGYDFLIKAIYHHKLKKLVIKLVNFNEEIPVEKLTEIVNIYQTLNEYSALSNRAKSNSLNIAQLLHTLSDLKTGLTKDFVSLKERYKTQFFINSRSIVARNLATELFTNYKNNYQLGATFFPTYISTWFWRWRLKTKKNKNLTAVYDLDFNDNLEAWFVLNQKLKKLNNLDLALFFLYFFLEEFKFKKTSLDDHFVVISHESSYKIVELLKLYKVKYYFYNNQTINEYLQDPNCLFVFTNKTFIITPTESLPFQNYYFLLYLTIMHNSYKNRNNLLTFKYRQVLELFGLTKSLRVHKKFKQEKLYFLLRAVRTIFNSFNSGTLFNNLIVHNKQEKDRIILFQFTSEKHHTMTWSYDLVAEKIQINYDVCFQYNFKSNGSHLNFLKMWWLSRKIFKQTKKLYRSYQKTKKQTKA</sequence>
<evidence type="ECO:0000313" key="2">
    <source>
        <dbReference type="Proteomes" id="UP000290876"/>
    </source>
</evidence>
<dbReference type="AlphaFoldDB" id="A0A449B9Z4"/>
<accession>A0A449B9Z4</accession>